<dbReference type="Proteomes" id="UP000800235">
    <property type="component" value="Unassembled WGS sequence"/>
</dbReference>
<proteinExistence type="predicted"/>
<comment type="caution">
    <text evidence="2">The sequence shown here is derived from an EMBL/GenBank/DDBJ whole genome shotgun (WGS) entry which is preliminary data.</text>
</comment>
<keyword evidence="3" id="KW-1185">Reference proteome</keyword>
<gene>
    <name evidence="2" type="ORF">EJ08DRAFT_675088</name>
</gene>
<name>A0A9P4P2T4_9PEZI</name>
<evidence type="ECO:0000313" key="3">
    <source>
        <dbReference type="Proteomes" id="UP000800235"/>
    </source>
</evidence>
<reference evidence="2" key="1">
    <citation type="journal article" date="2020" name="Stud. Mycol.">
        <title>101 Dothideomycetes genomes: a test case for predicting lifestyles and emergence of pathogens.</title>
        <authorList>
            <person name="Haridas S."/>
            <person name="Albert R."/>
            <person name="Binder M."/>
            <person name="Bloem J."/>
            <person name="Labutti K."/>
            <person name="Salamov A."/>
            <person name="Andreopoulos B."/>
            <person name="Baker S."/>
            <person name="Barry K."/>
            <person name="Bills G."/>
            <person name="Bluhm B."/>
            <person name="Cannon C."/>
            <person name="Castanera R."/>
            <person name="Culley D."/>
            <person name="Daum C."/>
            <person name="Ezra D."/>
            <person name="Gonzalez J."/>
            <person name="Henrissat B."/>
            <person name="Kuo A."/>
            <person name="Liang C."/>
            <person name="Lipzen A."/>
            <person name="Lutzoni F."/>
            <person name="Magnuson J."/>
            <person name="Mondo S."/>
            <person name="Nolan M."/>
            <person name="Ohm R."/>
            <person name="Pangilinan J."/>
            <person name="Park H.-J."/>
            <person name="Ramirez L."/>
            <person name="Alfaro M."/>
            <person name="Sun H."/>
            <person name="Tritt A."/>
            <person name="Yoshinaga Y."/>
            <person name="Zwiers L.-H."/>
            <person name="Turgeon B."/>
            <person name="Goodwin S."/>
            <person name="Spatafora J."/>
            <person name="Crous P."/>
            <person name="Grigoriev I."/>
        </authorList>
    </citation>
    <scope>NUCLEOTIDE SEQUENCE</scope>
    <source>
        <strain evidence="2">CBS 130266</strain>
    </source>
</reference>
<protein>
    <submittedName>
        <fullName evidence="2">Uncharacterized protein</fullName>
    </submittedName>
</protein>
<dbReference type="OrthoDB" id="3786918at2759"/>
<sequence length="320" mass="36000">MSPTSSFSKGSPPLPATTTGTPLANLFANMFKRKVPNEREKRAPKPTLLTLPAEIRNQIYESLFEGEGFTGSDNLRLLLTCKQINDEATFLAWTNTTFAFKSIDKNKLRTRLLSIHINLRRCAHTLELPYIQMNEVDNARQLKLYEQIMAEAGGPLGNSKCTALLDESRLLEQSRTREILYPNLQNLEHLICTQLDPFRGEKYFQTADASDICQTTRLLHTLAKDGVCLCSRDYCEHDKLAGRISIQVDEKKVLETSERVHRELVSSSDSMRATLHIMNKLDMASTVGELLPGATSFTYIVPCVNGRNREPTLISIVPPN</sequence>
<evidence type="ECO:0000313" key="2">
    <source>
        <dbReference type="EMBL" id="KAF2435883.1"/>
    </source>
</evidence>
<feature type="region of interest" description="Disordered" evidence="1">
    <location>
        <begin position="1"/>
        <end position="21"/>
    </location>
</feature>
<evidence type="ECO:0000256" key="1">
    <source>
        <dbReference type="SAM" id="MobiDB-lite"/>
    </source>
</evidence>
<dbReference type="PANTHER" id="PTHR42085:SF1">
    <property type="entry name" value="F-BOX DOMAIN-CONTAINING PROTEIN"/>
    <property type="match status" value="1"/>
</dbReference>
<accession>A0A9P4P2T4</accession>
<dbReference type="PANTHER" id="PTHR42085">
    <property type="entry name" value="F-BOX DOMAIN-CONTAINING PROTEIN"/>
    <property type="match status" value="1"/>
</dbReference>
<dbReference type="InterPro" id="IPR038883">
    <property type="entry name" value="AN11006-like"/>
</dbReference>
<organism evidence="2 3">
    <name type="scientific">Tothia fuscella</name>
    <dbReference type="NCBI Taxonomy" id="1048955"/>
    <lineage>
        <taxon>Eukaryota</taxon>
        <taxon>Fungi</taxon>
        <taxon>Dikarya</taxon>
        <taxon>Ascomycota</taxon>
        <taxon>Pezizomycotina</taxon>
        <taxon>Dothideomycetes</taxon>
        <taxon>Pleosporomycetidae</taxon>
        <taxon>Venturiales</taxon>
        <taxon>Cylindrosympodiaceae</taxon>
        <taxon>Tothia</taxon>
    </lineage>
</organism>
<dbReference type="AlphaFoldDB" id="A0A9P4P2T4"/>
<dbReference type="EMBL" id="MU007012">
    <property type="protein sequence ID" value="KAF2435883.1"/>
    <property type="molecule type" value="Genomic_DNA"/>
</dbReference>